<dbReference type="AlphaFoldDB" id="A0A1Y5SA99"/>
<evidence type="ECO:0000313" key="2">
    <source>
        <dbReference type="Proteomes" id="UP000193900"/>
    </source>
</evidence>
<dbReference type="RefSeq" id="WP_085878179.1">
    <property type="nucleotide sequence ID" value="NZ_FWFZ01000005.1"/>
</dbReference>
<gene>
    <name evidence="1" type="ORF">ROA7023_01281</name>
</gene>
<sequence length="159" mass="17432">MTEDARFEDGGEAPLRLRALDADDLAVISSLCQDAVFPGSEIAWDRKHRRFALLLNRFRWEDAPKAQALRRDVERVQAVLSVEDVGRVQSQGVRRGESDTVLSLLAVTFEPGEDGGGAILLTLAGDGAIRLEVEALEVLLRDVTRPYRAPSGKVPGHDD</sequence>
<evidence type="ECO:0008006" key="3">
    <source>
        <dbReference type="Google" id="ProtNLM"/>
    </source>
</evidence>
<proteinExistence type="predicted"/>
<dbReference type="Proteomes" id="UP000193900">
    <property type="component" value="Unassembled WGS sequence"/>
</dbReference>
<reference evidence="1 2" key="1">
    <citation type="submission" date="2017-03" db="EMBL/GenBank/DDBJ databases">
        <authorList>
            <person name="Afonso C.L."/>
            <person name="Miller P.J."/>
            <person name="Scott M.A."/>
            <person name="Spackman E."/>
            <person name="Goraichik I."/>
            <person name="Dimitrov K.M."/>
            <person name="Suarez D.L."/>
            <person name="Swayne D.E."/>
        </authorList>
    </citation>
    <scope>NUCLEOTIDE SEQUENCE [LARGE SCALE GENOMIC DNA]</scope>
    <source>
        <strain evidence="1 2">CECT 7023</strain>
    </source>
</reference>
<dbReference type="InterPro" id="IPR021335">
    <property type="entry name" value="DUF2948"/>
</dbReference>
<name>A0A1Y5SA99_9RHOB</name>
<dbReference type="EMBL" id="FWFZ01000005">
    <property type="protein sequence ID" value="SLN35367.1"/>
    <property type="molecule type" value="Genomic_DNA"/>
</dbReference>
<dbReference type="Pfam" id="PF11164">
    <property type="entry name" value="DUF2948"/>
    <property type="match status" value="1"/>
</dbReference>
<organism evidence="1 2">
    <name type="scientific">Roseisalinus antarcticus</name>
    <dbReference type="NCBI Taxonomy" id="254357"/>
    <lineage>
        <taxon>Bacteria</taxon>
        <taxon>Pseudomonadati</taxon>
        <taxon>Pseudomonadota</taxon>
        <taxon>Alphaproteobacteria</taxon>
        <taxon>Rhodobacterales</taxon>
        <taxon>Roseobacteraceae</taxon>
        <taxon>Roseisalinus</taxon>
    </lineage>
</organism>
<protein>
    <recommendedName>
        <fullName evidence="3">DUF2948 domain-containing protein</fullName>
    </recommendedName>
</protein>
<dbReference type="OrthoDB" id="9806367at2"/>
<keyword evidence="2" id="KW-1185">Reference proteome</keyword>
<accession>A0A1Y5SA99</accession>
<evidence type="ECO:0000313" key="1">
    <source>
        <dbReference type="EMBL" id="SLN35367.1"/>
    </source>
</evidence>